<dbReference type="PANTHER" id="PTHR37543:SF1">
    <property type="entry name" value="CCCH ZINC FINGER DNA BINDING PROTEIN (AFU_ORTHOLOGUE AFUA_5G12760)"/>
    <property type="match status" value="1"/>
</dbReference>
<evidence type="ECO:0000259" key="3">
    <source>
        <dbReference type="PROSITE" id="PS50103"/>
    </source>
</evidence>
<gene>
    <name evidence="4" type="ORF">BCR35DRAFT_351810</name>
</gene>
<feature type="domain" description="C3H1-type" evidence="3">
    <location>
        <begin position="343"/>
        <end position="371"/>
    </location>
</feature>
<keyword evidence="1" id="KW-0862">Zinc</keyword>
<sequence>MAGTQSTAGAQTAPGLDVQSFEDYVQLQASAAAIVRNACEGRDQLLARIAELESELQVWKVGHREAVKEKELVERTVNAGDPSVLCLLDGDGCLFHRDFVSKGREGGRLAALALNKHIMSAATDLGAPVSTVICHIFYNKQGLSRILQEVGIATEAVFSAFVQGLNAAHPLFVMTDVGPQKEAADAKFRESLRFFSKLPSCKLLLAGCEHDGGYSHLLQSLETEGLADKIRVLKSFDAPAFDIKRLNFKTVKFEGLFETKKLVSYAQQSAAFATPKKPSPSPATPAPATAKKTTQLNAQQTPAAVKVAVGATPGTVKAVKKDGKENTGVAKLRAIDPKKALSKQNPPPCNAWYLKGSCSKGANCTYEHNYRLSPKQLDLLRKDAKKSPCMDALKGKPCSPDCIAGHKCPWGSKCRYGDTCRFKAPGMHPIKSEGAAEWSTEGSDASSTDYSSDE</sequence>
<dbReference type="AlphaFoldDB" id="A0A1Y2FL35"/>
<dbReference type="Pfam" id="PF25540">
    <property type="entry name" value="DUF7923"/>
    <property type="match status" value="1"/>
</dbReference>
<keyword evidence="1" id="KW-0479">Metal-binding</keyword>
<dbReference type="Gene3D" id="4.10.1000.10">
    <property type="entry name" value="Zinc finger, CCCH-type"/>
    <property type="match status" value="1"/>
</dbReference>
<proteinExistence type="predicted"/>
<dbReference type="PROSITE" id="PS50103">
    <property type="entry name" value="ZF_C3H1"/>
    <property type="match status" value="1"/>
</dbReference>
<dbReference type="Pfam" id="PF25543">
    <property type="entry name" value="zf-CCCH_tandem"/>
    <property type="match status" value="1"/>
</dbReference>
<evidence type="ECO:0000313" key="4">
    <source>
        <dbReference type="EMBL" id="ORY84711.1"/>
    </source>
</evidence>
<dbReference type="SMART" id="SM00356">
    <property type="entry name" value="ZnF_C3H1"/>
    <property type="match status" value="1"/>
</dbReference>
<dbReference type="Pfam" id="PF25542">
    <property type="entry name" value="zf-CCCH_12"/>
    <property type="match status" value="1"/>
</dbReference>
<keyword evidence="1" id="KW-0863">Zinc-finger</keyword>
<dbReference type="OrthoDB" id="2270193at2759"/>
<dbReference type="InParanoid" id="A0A1Y2FL35"/>
<organism evidence="4 5">
    <name type="scientific">Leucosporidium creatinivorum</name>
    <dbReference type="NCBI Taxonomy" id="106004"/>
    <lineage>
        <taxon>Eukaryota</taxon>
        <taxon>Fungi</taxon>
        <taxon>Dikarya</taxon>
        <taxon>Basidiomycota</taxon>
        <taxon>Pucciniomycotina</taxon>
        <taxon>Microbotryomycetes</taxon>
        <taxon>Leucosporidiales</taxon>
        <taxon>Leucosporidium</taxon>
    </lineage>
</organism>
<protein>
    <recommendedName>
        <fullName evidence="3">C3H1-type domain-containing protein</fullName>
    </recommendedName>
</protein>
<keyword evidence="5" id="KW-1185">Reference proteome</keyword>
<dbReference type="STRING" id="106004.A0A1Y2FL35"/>
<feature type="region of interest" description="Disordered" evidence="2">
    <location>
        <begin position="273"/>
        <end position="299"/>
    </location>
</feature>
<accession>A0A1Y2FL35</accession>
<evidence type="ECO:0000256" key="2">
    <source>
        <dbReference type="SAM" id="MobiDB-lite"/>
    </source>
</evidence>
<dbReference type="InterPro" id="IPR057683">
    <property type="entry name" value="DUF7923"/>
</dbReference>
<dbReference type="InterPro" id="IPR057654">
    <property type="entry name" value="Znf-CCCH_tandem"/>
</dbReference>
<dbReference type="PANTHER" id="PTHR37543">
    <property type="entry name" value="CCCH ZINC FINGER DNA BINDING PROTEIN (AFU_ORTHOLOGUE AFUA_5G12760)"/>
    <property type="match status" value="1"/>
</dbReference>
<feature type="zinc finger region" description="C3H1-type" evidence="1">
    <location>
        <begin position="343"/>
        <end position="371"/>
    </location>
</feature>
<dbReference type="GO" id="GO:0008270">
    <property type="term" value="F:zinc ion binding"/>
    <property type="evidence" value="ECO:0007669"/>
    <property type="project" value="UniProtKB-KW"/>
</dbReference>
<evidence type="ECO:0000256" key="1">
    <source>
        <dbReference type="PROSITE-ProRule" id="PRU00723"/>
    </source>
</evidence>
<feature type="compositionally biased region" description="Polar residues" evidence="2">
    <location>
        <begin position="440"/>
        <end position="454"/>
    </location>
</feature>
<name>A0A1Y2FL35_9BASI</name>
<reference evidence="4 5" key="1">
    <citation type="submission" date="2016-07" db="EMBL/GenBank/DDBJ databases">
        <title>Pervasive Adenine N6-methylation of Active Genes in Fungi.</title>
        <authorList>
            <consortium name="DOE Joint Genome Institute"/>
            <person name="Mondo S.J."/>
            <person name="Dannebaum R.O."/>
            <person name="Kuo R.C."/>
            <person name="Labutti K."/>
            <person name="Haridas S."/>
            <person name="Kuo A."/>
            <person name="Salamov A."/>
            <person name="Ahrendt S.R."/>
            <person name="Lipzen A."/>
            <person name="Sullivan W."/>
            <person name="Andreopoulos W.B."/>
            <person name="Clum A."/>
            <person name="Lindquist E."/>
            <person name="Daum C."/>
            <person name="Ramamoorthy G.K."/>
            <person name="Gryganskyi A."/>
            <person name="Culley D."/>
            <person name="Magnuson J.K."/>
            <person name="James T.Y."/>
            <person name="O'Malley M.A."/>
            <person name="Stajich J.E."/>
            <person name="Spatafora J.W."/>
            <person name="Visel A."/>
            <person name="Grigoriev I.V."/>
        </authorList>
    </citation>
    <scope>NUCLEOTIDE SEQUENCE [LARGE SCALE GENOMIC DNA]</scope>
    <source>
        <strain evidence="4 5">62-1032</strain>
    </source>
</reference>
<dbReference type="EMBL" id="MCGR01000017">
    <property type="protein sequence ID" value="ORY84711.1"/>
    <property type="molecule type" value="Genomic_DNA"/>
</dbReference>
<evidence type="ECO:0000313" key="5">
    <source>
        <dbReference type="Proteomes" id="UP000193467"/>
    </source>
</evidence>
<dbReference type="Proteomes" id="UP000193467">
    <property type="component" value="Unassembled WGS sequence"/>
</dbReference>
<comment type="caution">
    <text evidence="4">The sequence shown here is derived from an EMBL/GenBank/DDBJ whole genome shotgun (WGS) entry which is preliminary data.</text>
</comment>
<dbReference type="InterPro" id="IPR000571">
    <property type="entry name" value="Znf_CCCH"/>
</dbReference>
<feature type="region of interest" description="Disordered" evidence="2">
    <location>
        <begin position="431"/>
        <end position="454"/>
    </location>
</feature>